<name>A0A6C0AC36_9ZZZZ</name>
<reference evidence="1" key="1">
    <citation type="journal article" date="2020" name="Nature">
        <title>Giant virus diversity and host interactions through global metagenomics.</title>
        <authorList>
            <person name="Schulz F."/>
            <person name="Roux S."/>
            <person name="Paez-Espino D."/>
            <person name="Jungbluth S."/>
            <person name="Walsh D.A."/>
            <person name="Denef V.J."/>
            <person name="McMahon K.D."/>
            <person name="Konstantinidis K.T."/>
            <person name="Eloe-Fadrosh E.A."/>
            <person name="Kyrpides N.C."/>
            <person name="Woyke T."/>
        </authorList>
    </citation>
    <scope>NUCLEOTIDE SEQUENCE</scope>
    <source>
        <strain evidence="1">GVMAG-S-1004661-13</strain>
    </source>
</reference>
<proteinExistence type="predicted"/>
<protein>
    <submittedName>
        <fullName evidence="1">Uncharacterized protein</fullName>
    </submittedName>
</protein>
<dbReference type="AlphaFoldDB" id="A0A6C0AC36"/>
<sequence>MNNSFNMGLNTSFNIRINNSFYKDIEPMDTTEDDIFEIEDPIEIIYRNLAKNTTYIPPHILNSYRICDLANKSLFNDQFCILGMDPHSSSKLVQKFRDPLFLIINYLKLEYDKTTSARFEFETFMSNYVTDRQILIRIYKLSKFIKRMI</sequence>
<accession>A0A6C0AC36</accession>
<evidence type="ECO:0000313" key="1">
    <source>
        <dbReference type="EMBL" id="QHS77267.1"/>
    </source>
</evidence>
<dbReference type="EMBL" id="MN740544">
    <property type="protein sequence ID" value="QHS77267.1"/>
    <property type="molecule type" value="Genomic_DNA"/>
</dbReference>
<organism evidence="1">
    <name type="scientific">viral metagenome</name>
    <dbReference type="NCBI Taxonomy" id="1070528"/>
    <lineage>
        <taxon>unclassified sequences</taxon>
        <taxon>metagenomes</taxon>
        <taxon>organismal metagenomes</taxon>
    </lineage>
</organism>